<accession>A0A5M6CPI4</accession>
<dbReference type="Gene3D" id="3.30.565.10">
    <property type="entry name" value="Histidine kinase-like ATPase, C-terminal domain"/>
    <property type="match status" value="1"/>
</dbReference>
<evidence type="ECO:0000256" key="6">
    <source>
        <dbReference type="ARBA" id="ARBA00022777"/>
    </source>
</evidence>
<dbReference type="FunFam" id="3.30.565.10:FF:000010">
    <property type="entry name" value="Sensor histidine kinase RcsC"/>
    <property type="match status" value="1"/>
</dbReference>
<sequence length="1883" mass="204895">MENDILDNISEYPPVANEYPTESLDLKELLKVLSMVKNGKLSVRMPVTQAGINGKICEVLNDIIDMSERFVAQISSAEKTIGQKGNLSKRIELIDARGEWASGINSLNNLIEDLTSPTLEIAGMINSVANGDLSKHIPLEINGHPLKGEFLRIAKESNQMLSKLQLFSMEVTRVARQVGSEGKLGEQAKIKGVAGVWAELTDSVNQMAGNLTAQVRNVAAVTTAVAKGDLSRKITVEAKGEILELKNTINTMVDQLNSFSSEVTRVALEVGTEGKLGGQAKVPGVAGTWKDLTDSVNRMAGNLTSQVRNIAGVTTAVANGDLSKKITVDVKGEMLELKKTINTMVDQLNSFASEVTRVALEVGTEGKLGGQARVKGVGGVWKDLTDSVNQMGSNLTDQVRNIAGVTTAVAKGDLSRKITVDAKGELLELKNTINTMVDQLNSFSSEVTRVAREVGSEGQLGGQANVPGVGGTWKDLTDSVNQMAGNLTGQVRNIAEVTTAVAKGDLSKKITVDVQGEMLELKITINTMVDQLNSFGSEVTRVAREVGSEGQLGGQANVPGVGGTWKDLTDSVNKMADNLTSQVRNIAEVTTAVAKGDLSRKITVNAKGELLELKDTINTMVDQLRGFASEVTRVAREVGSEGQLGGQANVPGVDGTWKDLTDSVNKMAGNLTAQLRNIADVSIAIANGDLSKKITVDVRGEILQLKETINTMVDQLRGFASEVTRVAREVGTDGNLGGQAFVPGVAGTWKDLTDSVNQMSSNLTSQVRNIAEVTKAVASGDLSKTVIIDVKGEIMDLKNTINTMVDQLNSFASEVTRVAREVGTEGKLGGQAHVKGVAGTWKDLTDSVNQMASNLTGQIRGIAKVATGIAKGNLKQRLSINALGEVAQLTDTINEMIDTLAVFADEVTTVAREVGVQGRLGGQASVPGASGTWKDLTENVNQLAQNLTTQVRSISEVASAVTKGDLTRTIRVEAKGELEALKDTINQMIANLKGTTLRNHEQDWLKSNLAKFAQMLQGQRDRNAVANKVLSELAELVNARYGAFYILEQPEAADEPKLKLFAGYAPRSRKNINQEFSLSEGLVGQCATDKEQIRLTNVPNEYVKITSGIGNAAPIDLVILPVLFENNVKAVIELASFESFSDTHIDFLDQLTESIGIVLNNIETNTRTEELLSQSQSLASELSSQQEELRRANDELHDKGRSLEEKAEQLTLTSKYKSEFLANMSHELRTPLNSLLILAQQLFENPEGNLTEKQRMFAKTIHSCGDDLIQLINDILDLSKIESGVIAADVMPVSFKEIAAFAETTFKPISEAKNLKFEIKLQPDLPELMETDMQRLNQILKNLLSNAFKFTEKGSVKLHIFKPAANHENPLNNIDSVIAFSIEDSGIGISKNTQGIIFEAFQQAEGSTSRKYGGTGLGLSISKGFAELLGGTITVGSELGKGSTFTLYLPLKYKEETASTIKVKEGYPTPHGRVNLIDTTDQVIDDDRHNITAEDQVLLVIEDDLRFTKILIDKAHDHNLKVVVAISYLDIFDSINKYNPIAITLDVNMPESNGWKIIKLMKADINLRHVPIHVISGEDNRAMAIKHGAKSFSLKPLSNASLDELITGIVSFHAHKKRRVLVIEDNEEELHRLTELIANDAVEVFGATTAKKALAILKKDIFDCIVLDYVLPDANGIELLNKINLIKHPQTTILLHSARDFTQDELIMLKRTNYKIIPKTSTSHISMLEEILILLHIDKKFISESKQRMIDGIRQKTDILESKSVLVVDDDVRNLFALTAVFERSDIKVITAESGREALEILAKGEDIDIVLMDIMMPEMDGYETIQMIRKEQKNKSLPIIAVTAKAMVGDRQKCLSSGASDYITKPVKTDQLLSLMRVWLID</sequence>
<evidence type="ECO:0000313" key="14">
    <source>
        <dbReference type="Proteomes" id="UP000323632"/>
    </source>
</evidence>
<evidence type="ECO:0000256" key="9">
    <source>
        <dbReference type="SAM" id="MobiDB-lite"/>
    </source>
</evidence>
<feature type="domain" description="HAMP" evidence="12">
    <location>
        <begin position="393"/>
        <end position="445"/>
    </location>
</feature>
<dbReference type="InterPro" id="IPR029016">
    <property type="entry name" value="GAF-like_dom_sf"/>
</dbReference>
<feature type="domain" description="HAMP" evidence="12">
    <location>
        <begin position="209"/>
        <end position="261"/>
    </location>
</feature>
<comment type="caution">
    <text evidence="13">The sequence shown here is derived from an EMBL/GenBank/DDBJ whole genome shotgun (WGS) entry which is preliminary data.</text>
</comment>
<feature type="domain" description="HAMP" evidence="12">
    <location>
        <begin position="577"/>
        <end position="629"/>
    </location>
</feature>
<feature type="modified residue" description="4-aspartylphosphate" evidence="8">
    <location>
        <position position="1546"/>
    </location>
</feature>
<feature type="modified residue" description="4-aspartylphosphate" evidence="8">
    <location>
        <position position="1668"/>
    </location>
</feature>
<feature type="domain" description="Response regulatory" evidence="11">
    <location>
        <begin position="1497"/>
        <end position="1610"/>
    </location>
</feature>
<evidence type="ECO:0000256" key="3">
    <source>
        <dbReference type="ARBA" id="ARBA00012438"/>
    </source>
</evidence>
<dbReference type="InterPro" id="IPR011006">
    <property type="entry name" value="CheY-like_superfamily"/>
</dbReference>
<dbReference type="Gene3D" id="6.10.340.10">
    <property type="match status" value="1"/>
</dbReference>
<dbReference type="CDD" id="cd17546">
    <property type="entry name" value="REC_hyHK_CKI1_RcsC-like"/>
    <property type="match status" value="1"/>
</dbReference>
<dbReference type="InterPro" id="IPR036097">
    <property type="entry name" value="HisK_dim/P_sf"/>
</dbReference>
<feature type="domain" description="HAMP" evidence="12">
    <location>
        <begin position="485"/>
        <end position="537"/>
    </location>
</feature>
<dbReference type="InterPro" id="IPR003018">
    <property type="entry name" value="GAF"/>
</dbReference>
<dbReference type="Gene3D" id="1.10.287.130">
    <property type="match status" value="1"/>
</dbReference>
<dbReference type="PANTHER" id="PTHR45339:SF1">
    <property type="entry name" value="HYBRID SIGNAL TRANSDUCTION HISTIDINE KINASE J"/>
    <property type="match status" value="1"/>
</dbReference>
<dbReference type="PRINTS" id="PR00344">
    <property type="entry name" value="BCTRLSENSOR"/>
</dbReference>
<dbReference type="SMART" id="SM00448">
    <property type="entry name" value="REC"/>
    <property type="match status" value="3"/>
</dbReference>
<dbReference type="SUPFAM" id="SSF58104">
    <property type="entry name" value="Methyl-accepting chemotaxis protein (MCP) signaling domain"/>
    <property type="match status" value="5"/>
</dbReference>
<dbReference type="GO" id="GO:0016020">
    <property type="term" value="C:membrane"/>
    <property type="evidence" value="ECO:0007669"/>
    <property type="project" value="UniProtKB-SubCell"/>
</dbReference>
<dbReference type="InterPro" id="IPR004358">
    <property type="entry name" value="Sig_transdc_His_kin-like_C"/>
</dbReference>
<feature type="domain" description="HAMP" evidence="12">
    <location>
        <begin position="301"/>
        <end position="353"/>
    </location>
</feature>
<feature type="compositionally biased region" description="Basic and acidic residues" evidence="9">
    <location>
        <begin position="1187"/>
        <end position="1202"/>
    </location>
</feature>
<dbReference type="Pfam" id="PF00512">
    <property type="entry name" value="HisKA"/>
    <property type="match status" value="1"/>
</dbReference>
<dbReference type="InterPro" id="IPR003660">
    <property type="entry name" value="HAMP_dom"/>
</dbReference>
<dbReference type="Pfam" id="PF18947">
    <property type="entry name" value="HAMP_2"/>
    <property type="match status" value="5"/>
</dbReference>
<evidence type="ECO:0000259" key="11">
    <source>
        <dbReference type="PROSITE" id="PS50110"/>
    </source>
</evidence>
<dbReference type="Proteomes" id="UP000323632">
    <property type="component" value="Unassembled WGS sequence"/>
</dbReference>
<evidence type="ECO:0000259" key="12">
    <source>
        <dbReference type="PROSITE" id="PS50885"/>
    </source>
</evidence>
<feature type="region of interest" description="Disordered" evidence="9">
    <location>
        <begin position="1183"/>
        <end position="1202"/>
    </location>
</feature>
<dbReference type="Gene3D" id="1.10.287.950">
    <property type="entry name" value="Methyl-accepting chemotaxis protein"/>
    <property type="match status" value="1"/>
</dbReference>
<feature type="domain" description="HAMP" evidence="12">
    <location>
        <begin position="669"/>
        <end position="721"/>
    </location>
</feature>
<feature type="domain" description="Response regulatory" evidence="11">
    <location>
        <begin position="1619"/>
        <end position="1732"/>
    </location>
</feature>
<dbReference type="PROSITE" id="PS50109">
    <property type="entry name" value="HIS_KIN"/>
    <property type="match status" value="1"/>
</dbReference>
<evidence type="ECO:0000313" key="13">
    <source>
        <dbReference type="EMBL" id="KAA5536320.1"/>
    </source>
</evidence>
<dbReference type="SMART" id="SM00304">
    <property type="entry name" value="HAMP"/>
    <property type="match status" value="10"/>
</dbReference>
<dbReference type="InterPro" id="IPR036890">
    <property type="entry name" value="HATPase_C_sf"/>
</dbReference>
<dbReference type="SMART" id="SM00388">
    <property type="entry name" value="HisKA"/>
    <property type="match status" value="1"/>
</dbReference>
<evidence type="ECO:0000256" key="7">
    <source>
        <dbReference type="ARBA" id="ARBA00023012"/>
    </source>
</evidence>
<dbReference type="FunFam" id="1.20.120.1530:FF:000002">
    <property type="entry name" value="Two-component osmosensing histidine kinase"/>
    <property type="match status" value="5"/>
</dbReference>
<organism evidence="13 14">
    <name type="scientific">Taibaiella lutea</name>
    <dbReference type="NCBI Taxonomy" id="2608001"/>
    <lineage>
        <taxon>Bacteria</taxon>
        <taxon>Pseudomonadati</taxon>
        <taxon>Bacteroidota</taxon>
        <taxon>Chitinophagia</taxon>
        <taxon>Chitinophagales</taxon>
        <taxon>Chitinophagaceae</taxon>
        <taxon>Taibaiella</taxon>
    </lineage>
</organism>
<evidence type="ECO:0000256" key="1">
    <source>
        <dbReference type="ARBA" id="ARBA00000085"/>
    </source>
</evidence>
<dbReference type="RefSeq" id="WP_150030891.1">
    <property type="nucleotide sequence ID" value="NZ_VWSH01000001.1"/>
</dbReference>
<dbReference type="InterPro" id="IPR001789">
    <property type="entry name" value="Sig_transdc_resp-reg_receiver"/>
</dbReference>
<feature type="domain" description="Histidine kinase" evidence="10">
    <location>
        <begin position="1223"/>
        <end position="1453"/>
    </location>
</feature>
<dbReference type="InterPro" id="IPR005467">
    <property type="entry name" value="His_kinase_dom"/>
</dbReference>
<feature type="modified residue" description="4-aspartylphosphate" evidence="8">
    <location>
        <position position="1814"/>
    </location>
</feature>
<dbReference type="Pfam" id="PF13185">
    <property type="entry name" value="GAF_2"/>
    <property type="match status" value="1"/>
</dbReference>
<feature type="domain" description="HAMP" evidence="12">
    <location>
        <begin position="761"/>
        <end position="813"/>
    </location>
</feature>
<proteinExistence type="predicted"/>
<dbReference type="Pfam" id="PF00672">
    <property type="entry name" value="HAMP"/>
    <property type="match status" value="4"/>
</dbReference>
<dbReference type="Pfam" id="PF00072">
    <property type="entry name" value="Response_reg"/>
    <property type="match status" value="3"/>
</dbReference>
<dbReference type="Pfam" id="PF02518">
    <property type="entry name" value="HATPase_c"/>
    <property type="match status" value="1"/>
</dbReference>
<dbReference type="SUPFAM" id="SSF55874">
    <property type="entry name" value="ATPase domain of HSP90 chaperone/DNA topoisomerase II/histidine kinase"/>
    <property type="match status" value="1"/>
</dbReference>
<reference evidence="13 14" key="1">
    <citation type="submission" date="2019-09" db="EMBL/GenBank/DDBJ databases">
        <title>Genome sequence and assembly of Taibaiella sp.</title>
        <authorList>
            <person name="Chhetri G."/>
        </authorList>
    </citation>
    <scope>NUCLEOTIDE SEQUENCE [LARGE SCALE GENOMIC DNA]</scope>
    <source>
        <strain evidence="13 14">KVB11</strain>
    </source>
</reference>
<protein>
    <recommendedName>
        <fullName evidence="3">histidine kinase</fullName>
        <ecNumber evidence="3">2.7.13.3</ecNumber>
    </recommendedName>
</protein>
<keyword evidence="4 8" id="KW-0597">Phosphoprotein</keyword>
<feature type="domain" description="Response regulatory" evidence="11">
    <location>
        <begin position="1764"/>
        <end position="1881"/>
    </location>
</feature>
<dbReference type="SMART" id="SM00387">
    <property type="entry name" value="HATPase_c"/>
    <property type="match status" value="1"/>
</dbReference>
<dbReference type="Gene3D" id="3.30.450.40">
    <property type="match status" value="1"/>
</dbReference>
<evidence type="ECO:0000259" key="10">
    <source>
        <dbReference type="PROSITE" id="PS50109"/>
    </source>
</evidence>
<evidence type="ECO:0000256" key="2">
    <source>
        <dbReference type="ARBA" id="ARBA00004370"/>
    </source>
</evidence>
<evidence type="ECO:0000256" key="5">
    <source>
        <dbReference type="ARBA" id="ARBA00022679"/>
    </source>
</evidence>
<evidence type="ECO:0000256" key="8">
    <source>
        <dbReference type="PROSITE-ProRule" id="PRU00169"/>
    </source>
</evidence>
<gene>
    <name evidence="13" type="ORF">F0919_01230</name>
</gene>
<dbReference type="PROSITE" id="PS50110">
    <property type="entry name" value="RESPONSE_REGULATORY"/>
    <property type="match status" value="3"/>
</dbReference>
<evidence type="ECO:0000256" key="4">
    <source>
        <dbReference type="ARBA" id="ARBA00022553"/>
    </source>
</evidence>
<dbReference type="CDD" id="cd16922">
    <property type="entry name" value="HATPase_EvgS-ArcB-TorS-like"/>
    <property type="match status" value="1"/>
</dbReference>
<comment type="catalytic activity">
    <reaction evidence="1">
        <text>ATP + protein L-histidine = ADP + protein N-phospho-L-histidine.</text>
        <dbReference type="EC" id="2.7.13.3"/>
    </reaction>
</comment>
<dbReference type="InterPro" id="IPR003661">
    <property type="entry name" value="HisK_dim/P_dom"/>
</dbReference>
<comment type="subcellular location">
    <subcellularLocation>
        <location evidence="2">Membrane</location>
    </subcellularLocation>
</comment>
<dbReference type="CDD" id="cd06225">
    <property type="entry name" value="HAMP"/>
    <property type="match status" value="9"/>
</dbReference>
<feature type="domain" description="HAMP" evidence="12">
    <location>
        <begin position="945"/>
        <end position="997"/>
    </location>
</feature>
<dbReference type="GO" id="GO:0000155">
    <property type="term" value="F:phosphorelay sensor kinase activity"/>
    <property type="evidence" value="ECO:0007669"/>
    <property type="project" value="InterPro"/>
</dbReference>
<keyword evidence="14" id="KW-1185">Reference proteome</keyword>
<dbReference type="PANTHER" id="PTHR45339">
    <property type="entry name" value="HYBRID SIGNAL TRANSDUCTION HISTIDINE KINASE J"/>
    <property type="match status" value="1"/>
</dbReference>
<keyword evidence="7" id="KW-0902">Two-component regulatory system</keyword>
<dbReference type="Gene3D" id="3.40.50.2300">
    <property type="match status" value="3"/>
</dbReference>
<dbReference type="CDD" id="cd00082">
    <property type="entry name" value="HisKA"/>
    <property type="match status" value="1"/>
</dbReference>
<dbReference type="SUPFAM" id="SSF52172">
    <property type="entry name" value="CheY-like"/>
    <property type="match status" value="3"/>
</dbReference>
<dbReference type="PROSITE" id="PS50885">
    <property type="entry name" value="HAMP"/>
    <property type="match status" value="9"/>
</dbReference>
<dbReference type="SUPFAM" id="SSF47384">
    <property type="entry name" value="Homodimeric domain of signal transducing histidine kinase"/>
    <property type="match status" value="1"/>
</dbReference>
<dbReference type="InterPro" id="IPR003594">
    <property type="entry name" value="HATPase_dom"/>
</dbReference>
<dbReference type="Gene3D" id="1.20.120.1530">
    <property type="match status" value="6"/>
</dbReference>
<dbReference type="SUPFAM" id="SSF55781">
    <property type="entry name" value="GAF domain-like"/>
    <property type="match status" value="1"/>
</dbReference>
<feature type="domain" description="HAMP" evidence="12">
    <location>
        <begin position="853"/>
        <end position="905"/>
    </location>
</feature>
<name>A0A5M6CPI4_9BACT</name>
<dbReference type="EC" id="2.7.13.3" evidence="3"/>
<keyword evidence="5" id="KW-0808">Transferase</keyword>
<keyword evidence="6" id="KW-0418">Kinase</keyword>
<dbReference type="CDD" id="cd00156">
    <property type="entry name" value="REC"/>
    <property type="match status" value="1"/>
</dbReference>
<dbReference type="EMBL" id="VWSH01000001">
    <property type="protein sequence ID" value="KAA5536320.1"/>
    <property type="molecule type" value="Genomic_DNA"/>
</dbReference>